<keyword evidence="2" id="KW-1185">Reference proteome</keyword>
<dbReference type="Proteomes" id="UP001428341">
    <property type="component" value="Unassembled WGS sequence"/>
</dbReference>
<evidence type="ECO:0000313" key="1">
    <source>
        <dbReference type="EMBL" id="KAK9214976.1"/>
    </source>
</evidence>
<proteinExistence type="predicted"/>
<gene>
    <name evidence="1" type="ORF">WN944_006979</name>
</gene>
<sequence length="107" mass="11815">MLRDNILNYYLVVVEECVLECHFALQVKQFTLASLLQGFDFATPSNESLDMGEGLGLTAEKYAPLVAPRSRSVTTTPIRLRSVTTTLVRSRTVTNDLPGYDSGLICT</sequence>
<dbReference type="EMBL" id="JBCGBO010000003">
    <property type="protein sequence ID" value="KAK9214976.1"/>
    <property type="molecule type" value="Genomic_DNA"/>
</dbReference>
<name>A0AAP0MK52_9ROSI</name>
<reference evidence="1 2" key="1">
    <citation type="submission" date="2024-05" db="EMBL/GenBank/DDBJ databases">
        <title>Haplotype-resolved chromosome-level genome assembly of Huyou (Citrus changshanensis).</title>
        <authorList>
            <person name="Miao C."/>
            <person name="Chen W."/>
            <person name="Wu Y."/>
            <person name="Wang L."/>
            <person name="Zhao S."/>
            <person name="Grierson D."/>
            <person name="Xu C."/>
            <person name="Chen K."/>
        </authorList>
    </citation>
    <scope>NUCLEOTIDE SEQUENCE [LARGE SCALE GENOMIC DNA]</scope>
    <source>
        <strain evidence="1">01-14</strain>
        <tissue evidence="1">Leaf</tissue>
    </source>
</reference>
<evidence type="ECO:0000313" key="2">
    <source>
        <dbReference type="Proteomes" id="UP001428341"/>
    </source>
</evidence>
<accession>A0AAP0MK52</accession>
<dbReference type="AlphaFoldDB" id="A0AAP0MK52"/>
<protein>
    <submittedName>
        <fullName evidence="1">Uncharacterized protein</fullName>
    </submittedName>
</protein>
<organism evidence="1 2">
    <name type="scientific">Citrus x changshan-huyou</name>
    <dbReference type="NCBI Taxonomy" id="2935761"/>
    <lineage>
        <taxon>Eukaryota</taxon>
        <taxon>Viridiplantae</taxon>
        <taxon>Streptophyta</taxon>
        <taxon>Embryophyta</taxon>
        <taxon>Tracheophyta</taxon>
        <taxon>Spermatophyta</taxon>
        <taxon>Magnoliopsida</taxon>
        <taxon>eudicotyledons</taxon>
        <taxon>Gunneridae</taxon>
        <taxon>Pentapetalae</taxon>
        <taxon>rosids</taxon>
        <taxon>malvids</taxon>
        <taxon>Sapindales</taxon>
        <taxon>Rutaceae</taxon>
        <taxon>Aurantioideae</taxon>
        <taxon>Citrus</taxon>
    </lineage>
</organism>
<comment type="caution">
    <text evidence="1">The sequence shown here is derived from an EMBL/GenBank/DDBJ whole genome shotgun (WGS) entry which is preliminary data.</text>
</comment>